<organism evidence="2 3">
    <name type="scientific">Petrolisthes cinctipes</name>
    <name type="common">Flat porcelain crab</name>
    <dbReference type="NCBI Taxonomy" id="88211"/>
    <lineage>
        <taxon>Eukaryota</taxon>
        <taxon>Metazoa</taxon>
        <taxon>Ecdysozoa</taxon>
        <taxon>Arthropoda</taxon>
        <taxon>Crustacea</taxon>
        <taxon>Multicrustacea</taxon>
        <taxon>Malacostraca</taxon>
        <taxon>Eumalacostraca</taxon>
        <taxon>Eucarida</taxon>
        <taxon>Decapoda</taxon>
        <taxon>Pleocyemata</taxon>
        <taxon>Anomura</taxon>
        <taxon>Galatheoidea</taxon>
        <taxon>Porcellanidae</taxon>
        <taxon>Petrolisthes</taxon>
    </lineage>
</organism>
<evidence type="ECO:0000313" key="3">
    <source>
        <dbReference type="Proteomes" id="UP001286313"/>
    </source>
</evidence>
<feature type="region of interest" description="Disordered" evidence="1">
    <location>
        <begin position="53"/>
        <end position="109"/>
    </location>
</feature>
<feature type="compositionally biased region" description="Basic and acidic residues" evidence="1">
    <location>
        <begin position="256"/>
        <end position="277"/>
    </location>
</feature>
<feature type="compositionally biased region" description="Acidic residues" evidence="1">
    <location>
        <begin position="1"/>
        <end position="10"/>
    </location>
</feature>
<feature type="compositionally biased region" description="Basic residues" evidence="1">
    <location>
        <begin position="278"/>
        <end position="295"/>
    </location>
</feature>
<feature type="region of interest" description="Disordered" evidence="1">
    <location>
        <begin position="362"/>
        <end position="417"/>
    </location>
</feature>
<feature type="region of interest" description="Disordered" evidence="1">
    <location>
        <begin position="1"/>
        <end position="21"/>
    </location>
</feature>
<reference evidence="2" key="1">
    <citation type="submission" date="2023-10" db="EMBL/GenBank/DDBJ databases">
        <title>Genome assemblies of two species of porcelain crab, Petrolisthes cinctipes and Petrolisthes manimaculis (Anomura: Porcellanidae).</title>
        <authorList>
            <person name="Angst P."/>
        </authorList>
    </citation>
    <scope>NUCLEOTIDE SEQUENCE</scope>
    <source>
        <strain evidence="2">PB745_01</strain>
        <tissue evidence="2">Gill</tissue>
    </source>
</reference>
<keyword evidence="3" id="KW-1185">Reference proteome</keyword>
<feature type="compositionally biased region" description="Polar residues" evidence="1">
    <location>
        <begin position="367"/>
        <end position="380"/>
    </location>
</feature>
<dbReference type="Proteomes" id="UP001286313">
    <property type="component" value="Unassembled WGS sequence"/>
</dbReference>
<feature type="compositionally biased region" description="Low complexity" evidence="1">
    <location>
        <begin position="84"/>
        <end position="96"/>
    </location>
</feature>
<accession>A0AAE1JVV0</accession>
<proteinExistence type="predicted"/>
<comment type="caution">
    <text evidence="2">The sequence shown here is derived from an EMBL/GenBank/DDBJ whole genome shotgun (WGS) entry which is preliminary data.</text>
</comment>
<gene>
    <name evidence="2" type="ORF">Pcinc_034318</name>
</gene>
<feature type="compositionally biased region" description="Basic residues" evidence="1">
    <location>
        <begin position="239"/>
        <end position="252"/>
    </location>
</feature>
<feature type="compositionally biased region" description="Basic and acidic residues" evidence="1">
    <location>
        <begin position="205"/>
        <end position="234"/>
    </location>
</feature>
<dbReference type="EMBL" id="JAWQEG010004980">
    <property type="protein sequence ID" value="KAK3859581.1"/>
    <property type="molecule type" value="Genomic_DNA"/>
</dbReference>
<feature type="compositionally biased region" description="Basic and acidic residues" evidence="1">
    <location>
        <begin position="334"/>
        <end position="350"/>
    </location>
</feature>
<protein>
    <submittedName>
        <fullName evidence="2">Uncharacterized protein</fullName>
    </submittedName>
</protein>
<name>A0AAE1JVV0_PETCI</name>
<sequence length="574" mass="64954">MEAVPPEEEANQQLDGDVGPAGPCSTGLVRVLLELPGSPIVTCAVMVMGQPPSPQHEALEQQPLQPRWKRFDKRNSWDLTKGIQKPPSSSQPQASHPQEKPVEGGCNGQEWRKLGVSVHKADAEKALQNKFWPGMVVCRPKEELEHRRGSMHSRRSSRPIQHPSHPGDGGVEWKVRPNSPYQQITVREKQRTVEPVACSANSKDSNVKDHTEVEKRRQNTERVKKSSKVGDIKKVSGNVHKKKSIKNRKPGSRKNSVTDKNEKAIQGKSRRLSDSKTSKKSTLKTTSKKHNKLKPHVSVNKVHPKHAWQTPQEKKQQLEKIPNETKSRKSKKDKQKESRSRSISRTRDELMKVENDLVKYEKAGTALPSQKSSHNPTPSLRSGRKDYNKKHGNKHDTSQTADRLAQQHPVGKTEKSPSYAYPNWTLSLSKLLILSSEEAVSRLLGTDYDGLLTQDDISDDELFLGMKVLAHCARSRSHTRDLQHLVMKIWQPHIIALIKSFAVTVERHYPQRAERYFWDLAEFLDLYVTGNTHIAGMASLITSSTSEVLALGYRRYVSPELVKVFKSMENKNIR</sequence>
<feature type="region of interest" description="Disordered" evidence="1">
    <location>
        <begin position="143"/>
        <end position="350"/>
    </location>
</feature>
<feature type="compositionally biased region" description="Basic and acidic residues" evidence="1">
    <location>
        <begin position="312"/>
        <end position="327"/>
    </location>
</feature>
<evidence type="ECO:0000256" key="1">
    <source>
        <dbReference type="SAM" id="MobiDB-lite"/>
    </source>
</evidence>
<evidence type="ECO:0000313" key="2">
    <source>
        <dbReference type="EMBL" id="KAK3859581.1"/>
    </source>
</evidence>
<dbReference type="AlphaFoldDB" id="A0AAE1JVV0"/>